<sequence>MENYTPSPNVTNFSTDDGLKDLEQEEGIDYGEVMYTTFCIIISILGIVGNGLVIWVTGFKMKKTMTTTWFLNLAIADFSFCLFLPLKFIDVELWVAQPLDWILCKFRYFIQYINMYTSVLFLTVISIDRCICVLYPIWSKSHRSSRLAAIISVIIWILSIALSSPYFIFSDISNDDSIFYCINSKTPWTNLTELDYETLDLIDEAASVTEFVCAFLIPFFIIVICYGLIAFKLRKNSRILGSGQTFKILITTVLCFFFCWVLYYLVPIITLVNSNTDWPGSDFLYPLSECLAFSNSCLNPIIYVFIGRNYKQILRKSIPFLLESTFRERTDPTEIQEDDTV</sequence>
<evidence type="ECO:0000256" key="9">
    <source>
        <dbReference type="ARBA" id="ARBA00025736"/>
    </source>
</evidence>
<feature type="domain" description="G-protein coupled receptors family 1 profile" evidence="12">
    <location>
        <begin position="49"/>
        <end position="303"/>
    </location>
</feature>
<comment type="subcellular location">
    <subcellularLocation>
        <location evidence="1">Membrane</location>
        <topology evidence="1">Multi-pass membrane protein</topology>
    </subcellularLocation>
</comment>
<dbReference type="KEGG" id="xla:121396174"/>
<feature type="transmembrane region" description="Helical" evidence="11">
    <location>
        <begin position="283"/>
        <end position="306"/>
    </location>
</feature>
<evidence type="ECO:0000256" key="10">
    <source>
        <dbReference type="RuleBase" id="RU000688"/>
    </source>
</evidence>
<comment type="similarity">
    <text evidence="9">Belongs to the chemokine-like receptor (CMKLR) family.</text>
</comment>
<keyword evidence="7 10" id="KW-0675">Receptor</keyword>
<comment type="similarity">
    <text evidence="10">Belongs to the G-protein coupled receptor 1 family.</text>
</comment>
<evidence type="ECO:0000313" key="13">
    <source>
        <dbReference type="Proteomes" id="UP000186698"/>
    </source>
</evidence>
<evidence type="ECO:0000256" key="2">
    <source>
        <dbReference type="ARBA" id="ARBA00022692"/>
    </source>
</evidence>
<accession>A0A8J1LB10</accession>
<dbReference type="OrthoDB" id="6088892at2759"/>
<evidence type="ECO:0000256" key="5">
    <source>
        <dbReference type="ARBA" id="ARBA00023136"/>
    </source>
</evidence>
<evidence type="ECO:0000256" key="1">
    <source>
        <dbReference type="ARBA" id="ARBA00004141"/>
    </source>
</evidence>
<dbReference type="GO" id="GO:0004982">
    <property type="term" value="F:N-formyl peptide receptor activity"/>
    <property type="evidence" value="ECO:0000318"/>
    <property type="project" value="GO_Central"/>
</dbReference>
<dbReference type="Pfam" id="PF00001">
    <property type="entry name" value="7tm_1"/>
    <property type="match status" value="1"/>
</dbReference>
<dbReference type="PANTHER" id="PTHR24225:SF66">
    <property type="entry name" value="N-FORMYL PEPTIDE RECEPTOR 2"/>
    <property type="match status" value="1"/>
</dbReference>
<dbReference type="InterPro" id="IPR000826">
    <property type="entry name" value="Formyl_rcpt-rel"/>
</dbReference>
<keyword evidence="3 11" id="KW-1133">Transmembrane helix</keyword>
<evidence type="ECO:0000256" key="4">
    <source>
        <dbReference type="ARBA" id="ARBA00023040"/>
    </source>
</evidence>
<keyword evidence="8 10" id="KW-0807">Transducer</keyword>
<dbReference type="GO" id="GO:0005886">
    <property type="term" value="C:plasma membrane"/>
    <property type="evidence" value="ECO:0000318"/>
    <property type="project" value="GO_Central"/>
</dbReference>
<dbReference type="InterPro" id="IPR017452">
    <property type="entry name" value="GPCR_Rhodpsn_7TM"/>
</dbReference>
<reference evidence="14" key="1">
    <citation type="submission" date="2025-08" db="UniProtKB">
        <authorList>
            <consortium name="RefSeq"/>
        </authorList>
    </citation>
    <scope>IDENTIFICATION</scope>
    <source>
        <strain evidence="14">J_2021</strain>
        <tissue evidence="14">Erythrocytes</tissue>
    </source>
</reference>
<feature type="transmembrane region" description="Helical" evidence="11">
    <location>
        <begin position="109"/>
        <end position="135"/>
    </location>
</feature>
<feature type="transmembrane region" description="Helical" evidence="11">
    <location>
        <begin position="245"/>
        <end position="263"/>
    </location>
</feature>
<keyword evidence="2 10" id="KW-0812">Transmembrane</keyword>
<keyword evidence="4 10" id="KW-0297">G-protein coupled receptor</keyword>
<dbReference type="RefSeq" id="XP_041426671.1">
    <property type="nucleotide sequence ID" value="XM_041570737.1"/>
</dbReference>
<evidence type="ECO:0000313" key="14">
    <source>
        <dbReference type="RefSeq" id="XP_041426671.1"/>
    </source>
</evidence>
<organism evidence="13 14">
    <name type="scientific">Xenopus laevis</name>
    <name type="common">African clawed frog</name>
    <dbReference type="NCBI Taxonomy" id="8355"/>
    <lineage>
        <taxon>Eukaryota</taxon>
        <taxon>Metazoa</taxon>
        <taxon>Chordata</taxon>
        <taxon>Craniata</taxon>
        <taxon>Vertebrata</taxon>
        <taxon>Euteleostomi</taxon>
        <taxon>Amphibia</taxon>
        <taxon>Batrachia</taxon>
        <taxon>Anura</taxon>
        <taxon>Pipoidea</taxon>
        <taxon>Pipidae</taxon>
        <taxon>Xenopodinae</taxon>
        <taxon>Xenopus</taxon>
        <taxon>Xenopus</taxon>
    </lineage>
</organism>
<dbReference type="PROSITE" id="PS00237">
    <property type="entry name" value="G_PROTEIN_RECEP_F1_1"/>
    <property type="match status" value="1"/>
</dbReference>
<dbReference type="GO" id="GO:0007200">
    <property type="term" value="P:phospholipase C-activating G protein-coupled receptor signaling pathway"/>
    <property type="evidence" value="ECO:0000318"/>
    <property type="project" value="GO_Central"/>
</dbReference>
<dbReference type="GO" id="GO:0002430">
    <property type="term" value="P:complement receptor mediated signaling pathway"/>
    <property type="evidence" value="ECO:0000318"/>
    <property type="project" value="GO_Central"/>
</dbReference>
<keyword evidence="6" id="KW-1015">Disulfide bond</keyword>
<evidence type="ECO:0000256" key="6">
    <source>
        <dbReference type="ARBA" id="ARBA00023157"/>
    </source>
</evidence>
<dbReference type="FunFam" id="1.20.1070.10:FF:000034">
    <property type="entry name" value="G-protein coupled receptor 1"/>
    <property type="match status" value="1"/>
</dbReference>
<feature type="transmembrane region" description="Helical" evidence="11">
    <location>
        <begin position="208"/>
        <end position="233"/>
    </location>
</feature>
<name>A0A8J1LB10_XENLA</name>
<dbReference type="GO" id="GO:0004875">
    <property type="term" value="F:complement receptor activity"/>
    <property type="evidence" value="ECO:0000318"/>
    <property type="project" value="GO_Central"/>
</dbReference>
<keyword evidence="5 11" id="KW-0472">Membrane</keyword>
<evidence type="ECO:0000256" key="11">
    <source>
        <dbReference type="SAM" id="Phobius"/>
    </source>
</evidence>
<proteinExistence type="inferred from homology"/>
<feature type="transmembrane region" description="Helical" evidence="11">
    <location>
        <begin position="69"/>
        <end position="89"/>
    </location>
</feature>
<keyword evidence="13" id="KW-1185">Reference proteome</keyword>
<dbReference type="GO" id="GO:0007204">
    <property type="term" value="P:positive regulation of cytosolic calcium ion concentration"/>
    <property type="evidence" value="ECO:0000318"/>
    <property type="project" value="GO_Central"/>
</dbReference>
<feature type="transmembrane region" description="Helical" evidence="11">
    <location>
        <begin position="33"/>
        <end position="57"/>
    </location>
</feature>
<dbReference type="SUPFAM" id="SSF81321">
    <property type="entry name" value="Family A G protein-coupled receptor-like"/>
    <property type="match status" value="1"/>
</dbReference>
<dbReference type="PRINTS" id="PR00237">
    <property type="entry name" value="GPCRRHODOPSN"/>
</dbReference>
<feature type="transmembrane region" description="Helical" evidence="11">
    <location>
        <begin position="147"/>
        <end position="169"/>
    </location>
</feature>
<dbReference type="PANTHER" id="PTHR24225">
    <property type="entry name" value="CHEMOTACTIC RECEPTOR"/>
    <property type="match status" value="1"/>
</dbReference>
<dbReference type="GeneID" id="121396174"/>
<protein>
    <submittedName>
        <fullName evidence="14">Chemokine-like receptor 1</fullName>
    </submittedName>
</protein>
<dbReference type="AlphaFoldDB" id="A0A8J1LB10"/>
<dbReference type="Gene3D" id="1.20.1070.10">
    <property type="entry name" value="Rhodopsin 7-helix transmembrane proteins"/>
    <property type="match status" value="1"/>
</dbReference>
<evidence type="ECO:0000256" key="8">
    <source>
        <dbReference type="ARBA" id="ARBA00023224"/>
    </source>
</evidence>
<evidence type="ECO:0000259" key="12">
    <source>
        <dbReference type="PROSITE" id="PS50262"/>
    </source>
</evidence>
<evidence type="ECO:0000256" key="3">
    <source>
        <dbReference type="ARBA" id="ARBA00022989"/>
    </source>
</evidence>
<dbReference type="InterPro" id="IPR000276">
    <property type="entry name" value="GPCR_Rhodpsn"/>
</dbReference>
<dbReference type="PRINTS" id="PR00526">
    <property type="entry name" value="FMETLEUPHER"/>
</dbReference>
<dbReference type="PROSITE" id="PS50262">
    <property type="entry name" value="G_PROTEIN_RECEP_F1_2"/>
    <property type="match status" value="1"/>
</dbReference>
<dbReference type="GO" id="GO:0006954">
    <property type="term" value="P:inflammatory response"/>
    <property type="evidence" value="ECO:0000318"/>
    <property type="project" value="GO_Central"/>
</dbReference>
<evidence type="ECO:0000256" key="7">
    <source>
        <dbReference type="ARBA" id="ARBA00023170"/>
    </source>
</evidence>
<dbReference type="Proteomes" id="UP000186698">
    <property type="component" value="Chromosome 7S"/>
</dbReference>
<gene>
    <name evidence="14" type="primary">LOC121396174</name>
</gene>